<sequence length="507" mass="55487">MASQRTTTAHPSAPHALSGSQRTIGRRQVLGASGAGAVALALAACTGGGQSAREASEAPVGDGTLQWWDQFRPLTGTFEDELFDPFMSENSEITIERQQLDAQDLGQALQIARRSSQLPDVHSLAGLDSSPAALLSNGWFQPIGEFADFESTEIADQLLDGIHRFDGELYSVPMFSGRWHENVPWYNTALMEAAGIDPAEEPATWDELRDITRRVMDGADTEGIFVPGQDPAYLNQLVTRLAQTAGAPGTIDWTSGEYIQDTQPFLDTFEFLKSLLDDGLLHSASPSMGPRDARARWAAGEAAIYPWGAWFIGGLMVDEPEAVERGISCWHLPGPENERNTIYSGPPGGVFWVSADAREPEAASQLLHRMSTREFQAALARAMDQPPAMLEVVEEADVHPAYAECISFFEDDVLIAPSPEAGQPGVWRVAAEMRDIRPHAGDLLQSMLAGEDVDVKGGLTHFRDAVSQERDRAIESVQKDAEIDLGAWVFENWDPTRDYEQSDYDAR</sequence>
<keyword evidence="3" id="KW-0813">Transport</keyword>
<dbReference type="SUPFAM" id="SSF53850">
    <property type="entry name" value="Periplasmic binding protein-like II"/>
    <property type="match status" value="1"/>
</dbReference>
<dbReference type="GO" id="GO:0030313">
    <property type="term" value="C:cell envelope"/>
    <property type="evidence" value="ECO:0007669"/>
    <property type="project" value="UniProtKB-SubCell"/>
</dbReference>
<dbReference type="EMBL" id="DWZH01000069">
    <property type="protein sequence ID" value="HJB10696.1"/>
    <property type="molecule type" value="Genomic_DNA"/>
</dbReference>
<evidence type="ECO:0000256" key="3">
    <source>
        <dbReference type="ARBA" id="ARBA00022448"/>
    </source>
</evidence>
<feature type="compositionally biased region" description="Polar residues" evidence="5">
    <location>
        <begin position="1"/>
        <end position="10"/>
    </location>
</feature>
<dbReference type="PROSITE" id="PS51318">
    <property type="entry name" value="TAT"/>
    <property type="match status" value="1"/>
</dbReference>
<evidence type="ECO:0000256" key="4">
    <source>
        <dbReference type="ARBA" id="ARBA00022729"/>
    </source>
</evidence>
<reference evidence="6" key="2">
    <citation type="submission" date="2021-04" db="EMBL/GenBank/DDBJ databases">
        <authorList>
            <person name="Gilroy R."/>
        </authorList>
    </citation>
    <scope>NUCLEOTIDE SEQUENCE</scope>
    <source>
        <strain evidence="6">ChiHjej13B12-24818</strain>
    </source>
</reference>
<reference evidence="6" key="1">
    <citation type="journal article" date="2021" name="PeerJ">
        <title>Extensive microbial diversity within the chicken gut microbiome revealed by metagenomics and culture.</title>
        <authorList>
            <person name="Gilroy R."/>
            <person name="Ravi A."/>
            <person name="Getino M."/>
            <person name="Pursley I."/>
            <person name="Horton D.L."/>
            <person name="Alikhan N.F."/>
            <person name="Baker D."/>
            <person name="Gharbi K."/>
            <person name="Hall N."/>
            <person name="Watson M."/>
            <person name="Adriaenssens E.M."/>
            <person name="Foster-Nyarko E."/>
            <person name="Jarju S."/>
            <person name="Secka A."/>
            <person name="Antonio M."/>
            <person name="Oren A."/>
            <person name="Chaudhuri R.R."/>
            <person name="La Ragione R."/>
            <person name="Hildebrand F."/>
            <person name="Pallen M.J."/>
        </authorList>
    </citation>
    <scope>NUCLEOTIDE SEQUENCE</scope>
    <source>
        <strain evidence="6">ChiHjej13B12-24818</strain>
    </source>
</reference>
<evidence type="ECO:0000313" key="7">
    <source>
        <dbReference type="Proteomes" id="UP000823823"/>
    </source>
</evidence>
<dbReference type="InterPro" id="IPR006059">
    <property type="entry name" value="SBP"/>
</dbReference>
<evidence type="ECO:0000313" key="6">
    <source>
        <dbReference type="EMBL" id="HJB10696.1"/>
    </source>
</evidence>
<evidence type="ECO:0000256" key="1">
    <source>
        <dbReference type="ARBA" id="ARBA00004196"/>
    </source>
</evidence>
<feature type="region of interest" description="Disordered" evidence="5">
    <location>
        <begin position="1"/>
        <end position="23"/>
    </location>
</feature>
<comment type="similarity">
    <text evidence="2">Belongs to the bacterial solute-binding protein 1 family.</text>
</comment>
<dbReference type="Gene3D" id="3.40.190.10">
    <property type="entry name" value="Periplasmic binding protein-like II"/>
    <property type="match status" value="1"/>
</dbReference>
<comment type="subcellular location">
    <subcellularLocation>
        <location evidence="1">Cell envelope</location>
    </subcellularLocation>
</comment>
<keyword evidence="4" id="KW-0732">Signal</keyword>
<dbReference type="PANTHER" id="PTHR43649:SF31">
    <property type="entry name" value="SN-GLYCEROL-3-PHOSPHATE-BINDING PERIPLASMIC PROTEIN UGPB"/>
    <property type="match status" value="1"/>
</dbReference>
<dbReference type="InterPro" id="IPR006311">
    <property type="entry name" value="TAT_signal"/>
</dbReference>
<comment type="caution">
    <text evidence="6">The sequence shown here is derived from an EMBL/GenBank/DDBJ whole genome shotgun (WGS) entry which is preliminary data.</text>
</comment>
<dbReference type="AlphaFoldDB" id="A0A9D2LE63"/>
<dbReference type="PANTHER" id="PTHR43649">
    <property type="entry name" value="ARABINOSE-BINDING PROTEIN-RELATED"/>
    <property type="match status" value="1"/>
</dbReference>
<evidence type="ECO:0000256" key="5">
    <source>
        <dbReference type="SAM" id="MobiDB-lite"/>
    </source>
</evidence>
<evidence type="ECO:0000256" key="2">
    <source>
        <dbReference type="ARBA" id="ARBA00008520"/>
    </source>
</evidence>
<name>A0A9D2LE63_9MICO</name>
<dbReference type="Proteomes" id="UP000823823">
    <property type="component" value="Unassembled WGS sequence"/>
</dbReference>
<gene>
    <name evidence="6" type="ORF">H9786_09245</name>
</gene>
<organism evidence="6 7">
    <name type="scientific">Candidatus Brachybacterium merdavium</name>
    <dbReference type="NCBI Taxonomy" id="2838513"/>
    <lineage>
        <taxon>Bacteria</taxon>
        <taxon>Bacillati</taxon>
        <taxon>Actinomycetota</taxon>
        <taxon>Actinomycetes</taxon>
        <taxon>Micrococcales</taxon>
        <taxon>Dermabacteraceae</taxon>
        <taxon>Brachybacterium</taxon>
    </lineage>
</organism>
<accession>A0A9D2LE63</accession>
<protein>
    <submittedName>
        <fullName evidence="6">Extracellular solute-binding protein</fullName>
    </submittedName>
</protein>
<proteinExistence type="inferred from homology"/>
<dbReference type="Pfam" id="PF13416">
    <property type="entry name" value="SBP_bac_8"/>
    <property type="match status" value="1"/>
</dbReference>
<dbReference type="InterPro" id="IPR050490">
    <property type="entry name" value="Bact_solute-bd_prot1"/>
</dbReference>